<name>A0A939T904_9ACTN</name>
<dbReference type="Proteomes" id="UP000669179">
    <property type="component" value="Unassembled WGS sequence"/>
</dbReference>
<proteinExistence type="predicted"/>
<feature type="transmembrane region" description="Helical" evidence="1">
    <location>
        <begin position="240"/>
        <end position="263"/>
    </location>
</feature>
<evidence type="ECO:0000313" key="3">
    <source>
        <dbReference type="EMBL" id="MBO2453744.1"/>
    </source>
</evidence>
<evidence type="ECO:0000313" key="4">
    <source>
        <dbReference type="Proteomes" id="UP000669179"/>
    </source>
</evidence>
<feature type="chain" id="PRO_5039126116" description="Lipoprotein" evidence="2">
    <location>
        <begin position="21"/>
        <end position="280"/>
    </location>
</feature>
<dbReference type="RefSeq" id="WP_208261764.1">
    <property type="nucleotide sequence ID" value="NZ_JAGEOJ010000022.1"/>
</dbReference>
<keyword evidence="4" id="KW-1185">Reference proteome</keyword>
<reference evidence="3" key="1">
    <citation type="submission" date="2021-03" db="EMBL/GenBank/DDBJ databases">
        <authorList>
            <person name="Kanchanasin P."/>
            <person name="Saeng-In P."/>
            <person name="Phongsopitanun W."/>
            <person name="Yuki M."/>
            <person name="Kudo T."/>
            <person name="Ohkuma M."/>
            <person name="Tanasupawat S."/>
        </authorList>
    </citation>
    <scope>NUCLEOTIDE SEQUENCE</scope>
    <source>
        <strain evidence="3">GKU 128</strain>
    </source>
</reference>
<accession>A0A939T904</accession>
<dbReference type="PROSITE" id="PS51257">
    <property type="entry name" value="PROKAR_LIPOPROTEIN"/>
    <property type="match status" value="1"/>
</dbReference>
<keyword evidence="1" id="KW-0472">Membrane</keyword>
<dbReference type="EMBL" id="JAGEOJ010000022">
    <property type="protein sequence ID" value="MBO2453744.1"/>
    <property type="molecule type" value="Genomic_DNA"/>
</dbReference>
<evidence type="ECO:0000256" key="2">
    <source>
        <dbReference type="SAM" id="SignalP"/>
    </source>
</evidence>
<protein>
    <recommendedName>
        <fullName evidence="5">Lipoprotein</fullName>
    </recommendedName>
</protein>
<keyword evidence="2" id="KW-0732">Signal</keyword>
<feature type="signal peptide" evidence="2">
    <location>
        <begin position="1"/>
        <end position="20"/>
    </location>
</feature>
<gene>
    <name evidence="3" type="ORF">J4573_42110</name>
</gene>
<evidence type="ECO:0008006" key="5">
    <source>
        <dbReference type="Google" id="ProtNLM"/>
    </source>
</evidence>
<keyword evidence="1" id="KW-1133">Transmembrane helix</keyword>
<organism evidence="3 4">
    <name type="scientific">Actinomadura barringtoniae</name>
    <dbReference type="NCBI Taxonomy" id="1427535"/>
    <lineage>
        <taxon>Bacteria</taxon>
        <taxon>Bacillati</taxon>
        <taxon>Actinomycetota</taxon>
        <taxon>Actinomycetes</taxon>
        <taxon>Streptosporangiales</taxon>
        <taxon>Thermomonosporaceae</taxon>
        <taxon>Actinomadura</taxon>
    </lineage>
</organism>
<keyword evidence="1" id="KW-0812">Transmembrane</keyword>
<feature type="transmembrane region" description="Helical" evidence="1">
    <location>
        <begin position="174"/>
        <end position="194"/>
    </location>
</feature>
<dbReference type="AlphaFoldDB" id="A0A939T904"/>
<comment type="caution">
    <text evidence="3">The sequence shown here is derived from an EMBL/GenBank/DDBJ whole genome shotgun (WGS) entry which is preliminary data.</text>
</comment>
<sequence>MAVRRVVAYGLMLLALVGLAACGASQQRAKPGAWVHLALLTTGDAQVDVYPAGHLKSDAEAVALTSRLAKDAFPRSEDVRAHMEAGQGRPYARAHVRGAYRRGRTVRLTIDLRNVWQRLSDQGFTEAGVRLELPQVSGTVRGSTSHLRGDERAWTLRGAAPVVQVTMRPRPERWYGVMALPVIAAIGVGMGFFVRRQAVAMPAVIVALVASVASVAVGAGRQGDNLGVAGVLAGSALKTATVAPLAALALGLPAAMLLVAMIVRRLRIRRPERAAARYYG</sequence>
<evidence type="ECO:0000256" key="1">
    <source>
        <dbReference type="SAM" id="Phobius"/>
    </source>
</evidence>
<feature type="transmembrane region" description="Helical" evidence="1">
    <location>
        <begin position="201"/>
        <end position="220"/>
    </location>
</feature>